<accession>A0A2M4DGF6</accession>
<evidence type="ECO:0000313" key="1">
    <source>
        <dbReference type="EMBL" id="MBW76680.1"/>
    </source>
</evidence>
<organism evidence="1">
    <name type="scientific">Anopheles darlingi</name>
    <name type="common">Mosquito</name>
    <dbReference type="NCBI Taxonomy" id="43151"/>
    <lineage>
        <taxon>Eukaryota</taxon>
        <taxon>Metazoa</taxon>
        <taxon>Ecdysozoa</taxon>
        <taxon>Arthropoda</taxon>
        <taxon>Hexapoda</taxon>
        <taxon>Insecta</taxon>
        <taxon>Pterygota</taxon>
        <taxon>Neoptera</taxon>
        <taxon>Endopterygota</taxon>
        <taxon>Diptera</taxon>
        <taxon>Nematocera</taxon>
        <taxon>Culicoidea</taxon>
        <taxon>Culicidae</taxon>
        <taxon>Anophelinae</taxon>
        <taxon>Anopheles</taxon>
    </lineage>
</organism>
<name>A0A2M4DGF6_ANODA</name>
<sequence length="73" mass="8126">MFRALVYTNALAFALSLSVLSSLSLSLRSIFPFNMLAAQRTHVSQQTGTVGRFWSFNCVQMYSVVSVCLSRTN</sequence>
<dbReference type="AlphaFoldDB" id="A0A2M4DGF6"/>
<protein>
    <submittedName>
        <fullName evidence="1">Putative secreted protein</fullName>
    </submittedName>
</protein>
<reference evidence="1" key="1">
    <citation type="submission" date="2018-01" db="EMBL/GenBank/DDBJ databases">
        <title>An insight into the sialome of Amazonian anophelines.</title>
        <authorList>
            <person name="Ribeiro J.M."/>
            <person name="Scarpassa V."/>
            <person name="Calvo E."/>
        </authorList>
    </citation>
    <scope>NUCLEOTIDE SEQUENCE</scope>
</reference>
<proteinExistence type="predicted"/>
<dbReference type="EMBL" id="GGFL01012502">
    <property type="protein sequence ID" value="MBW76680.1"/>
    <property type="molecule type" value="Transcribed_RNA"/>
</dbReference>